<reference evidence="2" key="1">
    <citation type="submission" date="2017-06" db="EMBL/GenBank/DDBJ databases">
        <title>Capnocytophaga spp. assemblies.</title>
        <authorList>
            <person name="Gulvik C.A."/>
        </authorList>
    </citation>
    <scope>NUCLEOTIDE SEQUENCE [LARGE SCALE GENOMIC DNA]</scope>
    <source>
        <strain evidence="2">H1496</strain>
    </source>
</reference>
<dbReference type="OrthoDB" id="663527at2"/>
<organism evidence="1 2">
    <name type="scientific">Capnocytophaga gingivalis</name>
    <dbReference type="NCBI Taxonomy" id="1017"/>
    <lineage>
        <taxon>Bacteria</taxon>
        <taxon>Pseudomonadati</taxon>
        <taxon>Bacteroidota</taxon>
        <taxon>Flavobacteriia</taxon>
        <taxon>Flavobacteriales</taxon>
        <taxon>Flavobacteriaceae</taxon>
        <taxon>Capnocytophaga</taxon>
    </lineage>
</organism>
<dbReference type="GeneID" id="84809248"/>
<dbReference type="RefSeq" id="WP_095910978.1">
    <property type="nucleotide sequence ID" value="NZ_CP022386.1"/>
</dbReference>
<evidence type="ECO:0008006" key="3">
    <source>
        <dbReference type="Google" id="ProtNLM"/>
    </source>
</evidence>
<accession>A0A250FUV7</accession>
<gene>
    <name evidence="1" type="ORF">CGC50_11920</name>
</gene>
<dbReference type="EMBL" id="CP022386">
    <property type="protein sequence ID" value="ATA87776.1"/>
    <property type="molecule type" value="Genomic_DNA"/>
</dbReference>
<protein>
    <recommendedName>
        <fullName evidence="3">Lipoprotein</fullName>
    </recommendedName>
</protein>
<dbReference type="InterPro" id="IPR045607">
    <property type="entry name" value="DUF6452"/>
</dbReference>
<dbReference type="Proteomes" id="UP000217250">
    <property type="component" value="Chromosome"/>
</dbReference>
<sequence>MKKFALLCSFLALASCENDDICDDSVVTPRLIVRVYDKDTPTRTKTVNSLLVVGNNQNTPTQPITTTDSLVLPLKLSSGESSFILVKDAAVDSLGRITRGSQVALKIQANASQLFANKGCGYKVVYDQVSASIDSIAGNTRWIDRVQVMFRKVEDEKKATIRIYY</sequence>
<dbReference type="KEGG" id="cgh:CGC50_11920"/>
<name>A0A250FUV7_9FLAO</name>
<dbReference type="PROSITE" id="PS51257">
    <property type="entry name" value="PROKAR_LIPOPROTEIN"/>
    <property type="match status" value="1"/>
</dbReference>
<proteinExistence type="predicted"/>
<dbReference type="AlphaFoldDB" id="A0A250FUV7"/>
<dbReference type="Pfam" id="PF20050">
    <property type="entry name" value="DUF6452"/>
    <property type="match status" value="1"/>
</dbReference>
<evidence type="ECO:0000313" key="2">
    <source>
        <dbReference type="Proteomes" id="UP000217250"/>
    </source>
</evidence>
<evidence type="ECO:0000313" key="1">
    <source>
        <dbReference type="EMBL" id="ATA87776.1"/>
    </source>
</evidence>